<feature type="transmembrane region" description="Helical" evidence="2">
    <location>
        <begin position="6"/>
        <end position="25"/>
    </location>
</feature>
<comment type="caution">
    <text evidence="3">The sequence shown here is derived from an EMBL/GenBank/DDBJ whole genome shotgun (WGS) entry which is preliminary data.</text>
</comment>
<keyword evidence="2" id="KW-1133">Transmembrane helix</keyword>
<reference evidence="3 4" key="1">
    <citation type="journal article" date="2019" name="Int. J. Syst. Evol. Microbiol.">
        <title>The Global Catalogue of Microorganisms (GCM) 10K type strain sequencing project: providing services to taxonomists for standard genome sequencing and annotation.</title>
        <authorList>
            <consortium name="The Broad Institute Genomics Platform"/>
            <consortium name="The Broad Institute Genome Sequencing Center for Infectious Disease"/>
            <person name="Wu L."/>
            <person name="Ma J."/>
        </authorList>
    </citation>
    <scope>NUCLEOTIDE SEQUENCE [LARGE SCALE GENOMIC DNA]</scope>
    <source>
        <strain evidence="3 4">JCM 15395</strain>
    </source>
</reference>
<protein>
    <recommendedName>
        <fullName evidence="5">DUF3899 domain-containing protein</fullName>
    </recommendedName>
</protein>
<evidence type="ECO:0000313" key="4">
    <source>
        <dbReference type="Proteomes" id="UP001500866"/>
    </source>
</evidence>
<evidence type="ECO:0008006" key="5">
    <source>
        <dbReference type="Google" id="ProtNLM"/>
    </source>
</evidence>
<sequence>MLTVELIVLLVVLFVAALGGTVFVFRHEEKKMKQYEEEGDTVENELQRSREYETQSLKSNVPRLLWIYAVTIFLALIAFLIYVFGS</sequence>
<name>A0ABN1FQ01_9BACI</name>
<dbReference type="RefSeq" id="WP_343810734.1">
    <property type="nucleotide sequence ID" value="NZ_BAAADS010000006.1"/>
</dbReference>
<keyword evidence="2" id="KW-0812">Transmembrane</keyword>
<dbReference type="EMBL" id="BAAADS010000006">
    <property type="protein sequence ID" value="GAA0595386.1"/>
    <property type="molecule type" value="Genomic_DNA"/>
</dbReference>
<gene>
    <name evidence="3" type="ORF">GCM10009001_09370</name>
</gene>
<evidence type="ECO:0000313" key="3">
    <source>
        <dbReference type="EMBL" id="GAA0595386.1"/>
    </source>
</evidence>
<keyword evidence="1" id="KW-0175">Coiled coil</keyword>
<evidence type="ECO:0000256" key="1">
    <source>
        <dbReference type="SAM" id="Coils"/>
    </source>
</evidence>
<accession>A0ABN1FQ01</accession>
<evidence type="ECO:0000256" key="2">
    <source>
        <dbReference type="SAM" id="Phobius"/>
    </source>
</evidence>
<proteinExistence type="predicted"/>
<keyword evidence="2" id="KW-0472">Membrane</keyword>
<organism evidence="3 4">
    <name type="scientific">Virgibacillus siamensis</name>
    <dbReference type="NCBI Taxonomy" id="480071"/>
    <lineage>
        <taxon>Bacteria</taxon>
        <taxon>Bacillati</taxon>
        <taxon>Bacillota</taxon>
        <taxon>Bacilli</taxon>
        <taxon>Bacillales</taxon>
        <taxon>Bacillaceae</taxon>
        <taxon>Virgibacillus</taxon>
    </lineage>
</organism>
<dbReference type="Proteomes" id="UP001500866">
    <property type="component" value="Unassembled WGS sequence"/>
</dbReference>
<feature type="coiled-coil region" evidence="1">
    <location>
        <begin position="25"/>
        <end position="52"/>
    </location>
</feature>
<keyword evidence="4" id="KW-1185">Reference proteome</keyword>
<feature type="transmembrane region" description="Helical" evidence="2">
    <location>
        <begin position="65"/>
        <end position="85"/>
    </location>
</feature>